<dbReference type="RefSeq" id="WP_159543301.1">
    <property type="nucleotide sequence ID" value="NZ_CP047156.1"/>
</dbReference>
<dbReference type="Pfam" id="PF13400">
    <property type="entry name" value="Tad"/>
    <property type="match status" value="1"/>
</dbReference>
<accession>A0A7L4YJZ9</accession>
<evidence type="ECO:0000256" key="1">
    <source>
        <dbReference type="SAM" id="Phobius"/>
    </source>
</evidence>
<feature type="domain" description="Putative Flp pilus-assembly TadG-like N-terminal" evidence="2">
    <location>
        <begin position="22"/>
        <end position="68"/>
    </location>
</feature>
<keyword evidence="1" id="KW-0472">Membrane</keyword>
<organism evidence="3 4">
    <name type="scientific">Epidermidibacterium keratini</name>
    <dbReference type="NCBI Taxonomy" id="1891644"/>
    <lineage>
        <taxon>Bacteria</taxon>
        <taxon>Bacillati</taxon>
        <taxon>Actinomycetota</taxon>
        <taxon>Actinomycetes</taxon>
        <taxon>Sporichthyales</taxon>
        <taxon>Sporichthyaceae</taxon>
        <taxon>Epidermidibacterium</taxon>
    </lineage>
</organism>
<keyword evidence="4" id="KW-1185">Reference proteome</keyword>
<gene>
    <name evidence="3" type="ORF">EK0264_04350</name>
</gene>
<protein>
    <recommendedName>
        <fullName evidence="2">Putative Flp pilus-assembly TadG-like N-terminal domain-containing protein</fullName>
    </recommendedName>
</protein>
<dbReference type="EMBL" id="CP047156">
    <property type="protein sequence ID" value="QHB99590.1"/>
    <property type="molecule type" value="Genomic_DNA"/>
</dbReference>
<evidence type="ECO:0000313" key="3">
    <source>
        <dbReference type="EMBL" id="QHB99590.1"/>
    </source>
</evidence>
<dbReference type="KEGG" id="eke:EK0264_04350"/>
<keyword evidence="1" id="KW-1133">Transmembrane helix</keyword>
<sequence length="153" mass="15757">MSRSRMRRARIDVARQWRDERGSTIPLIIGFFIVAGLMLIAGVVASAAFLAQRELQAGCDGAAIAAADGIERSAAPTGGSLPFDEQAARAAAADYIVATWGSEAAAVSVQVSFVPGRVVVTCAKVAQVPFDEVFSPGGIPQTVEAAADAPLIG</sequence>
<dbReference type="OrthoDB" id="5192074at2"/>
<dbReference type="InParanoid" id="A0A7L4YJZ9"/>
<feature type="transmembrane region" description="Helical" evidence="1">
    <location>
        <begin position="25"/>
        <end position="50"/>
    </location>
</feature>
<dbReference type="AlphaFoldDB" id="A0A7L4YJZ9"/>
<keyword evidence="1" id="KW-0812">Transmembrane</keyword>
<evidence type="ECO:0000259" key="2">
    <source>
        <dbReference type="Pfam" id="PF13400"/>
    </source>
</evidence>
<evidence type="ECO:0000313" key="4">
    <source>
        <dbReference type="Proteomes" id="UP000463857"/>
    </source>
</evidence>
<name>A0A7L4YJZ9_9ACTN</name>
<dbReference type="Proteomes" id="UP000463857">
    <property type="component" value="Chromosome"/>
</dbReference>
<reference evidence="3 4" key="1">
    <citation type="journal article" date="2018" name="Int. J. Syst. Evol. Microbiol.">
        <title>Epidermidibacterium keratini gen. nov., sp. nov., a member of the family Sporichthyaceae, isolated from keratin epidermis.</title>
        <authorList>
            <person name="Lee D.G."/>
            <person name="Trujillo M.E."/>
            <person name="Kang S."/>
            <person name="Nam J.J."/>
            <person name="Kim Y.J."/>
        </authorList>
    </citation>
    <scope>NUCLEOTIDE SEQUENCE [LARGE SCALE GENOMIC DNA]</scope>
    <source>
        <strain evidence="3 4">EPI-7</strain>
    </source>
</reference>
<proteinExistence type="predicted"/>
<dbReference type="InterPro" id="IPR028087">
    <property type="entry name" value="Tad_N"/>
</dbReference>